<gene>
    <name evidence="6" type="ORF">DPMN_086915</name>
</gene>
<proteinExistence type="predicted"/>
<evidence type="ECO:0000313" key="7">
    <source>
        <dbReference type="Proteomes" id="UP000828390"/>
    </source>
</evidence>
<dbReference type="Proteomes" id="UP000828390">
    <property type="component" value="Unassembled WGS sequence"/>
</dbReference>
<evidence type="ECO:0000259" key="5">
    <source>
        <dbReference type="PROSITE" id="PS50222"/>
    </source>
</evidence>
<keyword evidence="3" id="KW-0106">Calcium</keyword>
<dbReference type="InterPro" id="IPR028846">
    <property type="entry name" value="Recoverin"/>
</dbReference>
<keyword evidence="4" id="KW-0514">Muscle protein</keyword>
<protein>
    <recommendedName>
        <fullName evidence="5">EF-hand domain-containing protein</fullName>
    </recommendedName>
</protein>
<dbReference type="Gene3D" id="1.10.238.10">
    <property type="entry name" value="EF-hand"/>
    <property type="match status" value="1"/>
</dbReference>
<reference evidence="6" key="1">
    <citation type="journal article" date="2019" name="bioRxiv">
        <title>The Genome of the Zebra Mussel, Dreissena polymorpha: A Resource for Invasive Species Research.</title>
        <authorList>
            <person name="McCartney M.A."/>
            <person name="Auch B."/>
            <person name="Kono T."/>
            <person name="Mallez S."/>
            <person name="Zhang Y."/>
            <person name="Obille A."/>
            <person name="Becker A."/>
            <person name="Abrahante J.E."/>
            <person name="Garbe J."/>
            <person name="Badalamenti J.P."/>
            <person name="Herman A."/>
            <person name="Mangelson H."/>
            <person name="Liachko I."/>
            <person name="Sullivan S."/>
            <person name="Sone E.D."/>
            <person name="Koren S."/>
            <person name="Silverstein K.A.T."/>
            <person name="Beckman K.B."/>
            <person name="Gohl D.M."/>
        </authorList>
    </citation>
    <scope>NUCLEOTIDE SEQUENCE</scope>
    <source>
        <strain evidence="6">Duluth1</strain>
        <tissue evidence="6">Whole animal</tissue>
    </source>
</reference>
<dbReference type="PROSITE" id="PS00018">
    <property type="entry name" value="EF_HAND_1"/>
    <property type="match status" value="2"/>
</dbReference>
<dbReference type="PROSITE" id="PS50222">
    <property type="entry name" value="EF_HAND_2"/>
    <property type="match status" value="2"/>
</dbReference>
<dbReference type="EMBL" id="JAIWYP010000003">
    <property type="protein sequence ID" value="KAH3844656.1"/>
    <property type="molecule type" value="Genomic_DNA"/>
</dbReference>
<dbReference type="InterPro" id="IPR002048">
    <property type="entry name" value="EF_hand_dom"/>
</dbReference>
<evidence type="ECO:0000313" key="6">
    <source>
        <dbReference type="EMBL" id="KAH3844656.1"/>
    </source>
</evidence>
<dbReference type="SMART" id="SM00054">
    <property type="entry name" value="EFh"/>
    <property type="match status" value="2"/>
</dbReference>
<organism evidence="6 7">
    <name type="scientific">Dreissena polymorpha</name>
    <name type="common">Zebra mussel</name>
    <name type="synonym">Mytilus polymorpha</name>
    <dbReference type="NCBI Taxonomy" id="45954"/>
    <lineage>
        <taxon>Eukaryota</taxon>
        <taxon>Metazoa</taxon>
        <taxon>Spiralia</taxon>
        <taxon>Lophotrochozoa</taxon>
        <taxon>Mollusca</taxon>
        <taxon>Bivalvia</taxon>
        <taxon>Autobranchia</taxon>
        <taxon>Heteroconchia</taxon>
        <taxon>Euheterodonta</taxon>
        <taxon>Imparidentia</taxon>
        <taxon>Neoheterodontei</taxon>
        <taxon>Myida</taxon>
        <taxon>Dreissenoidea</taxon>
        <taxon>Dreissenidae</taxon>
        <taxon>Dreissena</taxon>
    </lineage>
</organism>
<evidence type="ECO:0000256" key="3">
    <source>
        <dbReference type="ARBA" id="ARBA00022837"/>
    </source>
</evidence>
<accession>A0A9D4KRS2</accession>
<dbReference type="InterPro" id="IPR018247">
    <property type="entry name" value="EF_Hand_1_Ca_BS"/>
</dbReference>
<keyword evidence="7" id="KW-1185">Reference proteome</keyword>
<evidence type="ECO:0000256" key="4">
    <source>
        <dbReference type="ARBA" id="ARBA00023179"/>
    </source>
</evidence>
<name>A0A9D4KRS2_DREPO</name>
<dbReference type="CDD" id="cd00051">
    <property type="entry name" value="EFh"/>
    <property type="match status" value="1"/>
</dbReference>
<dbReference type="GO" id="GO:0005509">
    <property type="term" value="F:calcium ion binding"/>
    <property type="evidence" value="ECO:0007669"/>
    <property type="project" value="InterPro"/>
</dbReference>
<dbReference type="AlphaFoldDB" id="A0A9D4KRS2"/>
<reference evidence="6" key="2">
    <citation type="submission" date="2020-11" db="EMBL/GenBank/DDBJ databases">
        <authorList>
            <person name="McCartney M.A."/>
            <person name="Auch B."/>
            <person name="Kono T."/>
            <person name="Mallez S."/>
            <person name="Becker A."/>
            <person name="Gohl D.M."/>
            <person name="Silverstein K.A.T."/>
            <person name="Koren S."/>
            <person name="Bechman K.B."/>
            <person name="Herman A."/>
            <person name="Abrahante J.E."/>
            <person name="Garbe J."/>
        </authorList>
    </citation>
    <scope>NUCLEOTIDE SEQUENCE</scope>
    <source>
        <strain evidence="6">Duluth1</strain>
        <tissue evidence="6">Whole animal</tissue>
    </source>
</reference>
<evidence type="ECO:0000256" key="2">
    <source>
        <dbReference type="ARBA" id="ARBA00022737"/>
    </source>
</evidence>
<evidence type="ECO:0000256" key="1">
    <source>
        <dbReference type="ARBA" id="ARBA00022723"/>
    </source>
</evidence>
<keyword evidence="2" id="KW-0677">Repeat</keyword>
<sequence length="148" mass="16523">MHVTPERPGISQVEARTALFSLGLNPTHIDVAKFWSDQDKPDDGLLDLEGFVCLRCTLDEDPRQTLRWAFNQFDTNGDGVIDKKELKRILVTIYDDKLGDLVDEEFVDDCLKMADVNGDGVLQIEEFVDMLMVRTGKDGSSATSSPVT</sequence>
<dbReference type="FunFam" id="1.10.238.10:FF:000001">
    <property type="entry name" value="Calmodulin 1"/>
    <property type="match status" value="1"/>
</dbReference>
<dbReference type="SUPFAM" id="SSF47473">
    <property type="entry name" value="EF-hand"/>
    <property type="match status" value="1"/>
</dbReference>
<dbReference type="PANTHER" id="PTHR23055">
    <property type="entry name" value="CALCIUM BINDING PROTEINS"/>
    <property type="match status" value="1"/>
</dbReference>
<feature type="domain" description="EF-hand" evidence="5">
    <location>
        <begin position="102"/>
        <end position="137"/>
    </location>
</feature>
<feature type="domain" description="EF-hand" evidence="5">
    <location>
        <begin position="61"/>
        <end position="96"/>
    </location>
</feature>
<dbReference type="InterPro" id="IPR011992">
    <property type="entry name" value="EF-hand-dom_pair"/>
</dbReference>
<comment type="caution">
    <text evidence="6">The sequence shown here is derived from an EMBL/GenBank/DDBJ whole genome shotgun (WGS) entry which is preliminary data.</text>
</comment>
<keyword evidence="1" id="KW-0479">Metal-binding</keyword>
<dbReference type="Pfam" id="PF13499">
    <property type="entry name" value="EF-hand_7"/>
    <property type="match status" value="1"/>
</dbReference>